<keyword evidence="14" id="KW-0675">Receptor</keyword>
<proteinExistence type="predicted"/>
<dbReference type="GO" id="GO:0004674">
    <property type="term" value="F:protein serine/threonine kinase activity"/>
    <property type="evidence" value="ECO:0007669"/>
    <property type="project" value="UniProtKB-KW"/>
</dbReference>
<evidence type="ECO:0000256" key="5">
    <source>
        <dbReference type="ARBA" id="ARBA00022679"/>
    </source>
</evidence>
<evidence type="ECO:0000256" key="10">
    <source>
        <dbReference type="ARBA" id="ARBA00022840"/>
    </source>
</evidence>
<dbReference type="PANTHER" id="PTHR47989:SF43">
    <property type="entry name" value="CALCIUM_CALMODULIN-REGULATED RECEPTOR-LIKE KINASE 2"/>
    <property type="match status" value="1"/>
</dbReference>
<evidence type="ECO:0000256" key="14">
    <source>
        <dbReference type="ARBA" id="ARBA00023170"/>
    </source>
</evidence>
<evidence type="ECO:0000313" key="21">
    <source>
        <dbReference type="Proteomes" id="UP000734854"/>
    </source>
</evidence>
<keyword evidence="10" id="KW-0067">ATP-binding</keyword>
<evidence type="ECO:0000256" key="2">
    <source>
        <dbReference type="ARBA" id="ARBA00012513"/>
    </source>
</evidence>
<evidence type="ECO:0000256" key="3">
    <source>
        <dbReference type="ARBA" id="ARBA00022527"/>
    </source>
</evidence>
<keyword evidence="8" id="KW-0547">Nucleotide-binding</keyword>
<dbReference type="PROSITE" id="PS50011">
    <property type="entry name" value="PROTEIN_KINASE_DOM"/>
    <property type="match status" value="1"/>
</dbReference>
<dbReference type="PROSITE" id="PS51257">
    <property type="entry name" value="PROKAR_LIPOPROTEIN"/>
    <property type="match status" value="1"/>
</dbReference>
<dbReference type="SMART" id="SM00220">
    <property type="entry name" value="S_TKc"/>
    <property type="match status" value="1"/>
</dbReference>
<evidence type="ECO:0000256" key="13">
    <source>
        <dbReference type="ARBA" id="ARBA00023157"/>
    </source>
</evidence>
<dbReference type="AlphaFoldDB" id="A0A8J5GA77"/>
<feature type="domain" description="Protein kinase" evidence="19">
    <location>
        <begin position="115"/>
        <end position="381"/>
    </location>
</feature>
<keyword evidence="7" id="KW-0732">Signal</keyword>
<keyword evidence="9" id="KW-0418">Kinase</keyword>
<comment type="caution">
    <text evidence="20">The sequence shown here is derived from an EMBL/GenBank/DDBJ whole genome shotgun (WGS) entry which is preliminary data.</text>
</comment>
<dbReference type="EMBL" id="JACMSC010000012">
    <property type="protein sequence ID" value="KAG6495347.1"/>
    <property type="molecule type" value="Genomic_DNA"/>
</dbReference>
<dbReference type="InterPro" id="IPR000719">
    <property type="entry name" value="Prot_kinase_dom"/>
</dbReference>
<name>A0A8J5GA77_ZINOF</name>
<evidence type="ECO:0000256" key="7">
    <source>
        <dbReference type="ARBA" id="ARBA00022729"/>
    </source>
</evidence>
<evidence type="ECO:0000256" key="18">
    <source>
        <dbReference type="SAM" id="Phobius"/>
    </source>
</evidence>
<keyword evidence="21" id="KW-1185">Reference proteome</keyword>
<reference evidence="20 21" key="1">
    <citation type="submission" date="2020-08" db="EMBL/GenBank/DDBJ databases">
        <title>Plant Genome Project.</title>
        <authorList>
            <person name="Zhang R.-G."/>
        </authorList>
    </citation>
    <scope>NUCLEOTIDE SEQUENCE [LARGE SCALE GENOMIC DNA]</scope>
    <source>
        <tissue evidence="20">Rhizome</tissue>
    </source>
</reference>
<evidence type="ECO:0000256" key="16">
    <source>
        <dbReference type="ARBA" id="ARBA00047899"/>
    </source>
</evidence>
<feature type="transmembrane region" description="Helical" evidence="18">
    <location>
        <begin position="6"/>
        <end position="30"/>
    </location>
</feature>
<sequence length="428" mass="48101">MRNQTLKIAIGVSVGVVVGILIGCGVLIFMRLYRKRSWGRLHPKNVISTTLPIHANGVHTSIDSTASISVSHVDSDKLYVEKRNAHWNPQQNKDLFTSLSAIPRYSYKDIKTATQNFTTVLGQGSFGPVYKAAMPTGELVAVKMLASDSTQGEKEFQTEVLLLSRLHHRNLVNLVGFCIDNSQRMLVYEFMTNGNLATLLYNDGPRILSWEERVQIAYDVSHGIEYLHEGAAPPVIHRDLKSANILLDMSMRAKISDFGLSKEETFDGRKSGLKGTYGYMDPDYMSTNKFTKKSDIYSFGIILFELITAINPQQGLMDYINLAVIGEDSKADWEEIADKRLVGTSHPEEVKLLADIAYKCLHKIPRKRPSIADISRAIARIKQHRPNKNDELPTAGRDVPRRVIRRIENLQVELLNMTSLKGHQPVKV</sequence>
<dbReference type="EC" id="2.7.11.1" evidence="2"/>
<keyword evidence="15" id="KW-0325">Glycoprotein</keyword>
<evidence type="ECO:0000256" key="15">
    <source>
        <dbReference type="ARBA" id="ARBA00023180"/>
    </source>
</evidence>
<gene>
    <name evidence="20" type="ORF">ZIOFF_043150</name>
</gene>
<comment type="catalytic activity">
    <reaction evidence="16">
        <text>L-threonyl-[protein] + ATP = O-phospho-L-threonyl-[protein] + ADP + H(+)</text>
        <dbReference type="Rhea" id="RHEA:46608"/>
        <dbReference type="Rhea" id="RHEA-COMP:11060"/>
        <dbReference type="Rhea" id="RHEA-COMP:11605"/>
        <dbReference type="ChEBI" id="CHEBI:15378"/>
        <dbReference type="ChEBI" id="CHEBI:30013"/>
        <dbReference type="ChEBI" id="CHEBI:30616"/>
        <dbReference type="ChEBI" id="CHEBI:61977"/>
        <dbReference type="ChEBI" id="CHEBI:456216"/>
        <dbReference type="EC" id="2.7.11.1"/>
    </reaction>
</comment>
<dbReference type="PROSITE" id="PS00108">
    <property type="entry name" value="PROTEIN_KINASE_ST"/>
    <property type="match status" value="1"/>
</dbReference>
<keyword evidence="5" id="KW-0808">Transferase</keyword>
<keyword evidence="4" id="KW-0245">EGF-like domain</keyword>
<evidence type="ECO:0000256" key="11">
    <source>
        <dbReference type="ARBA" id="ARBA00022989"/>
    </source>
</evidence>
<protein>
    <recommendedName>
        <fullName evidence="2">non-specific serine/threonine protein kinase</fullName>
        <ecNumber evidence="2">2.7.11.1</ecNumber>
    </recommendedName>
</protein>
<evidence type="ECO:0000256" key="9">
    <source>
        <dbReference type="ARBA" id="ARBA00022777"/>
    </source>
</evidence>
<keyword evidence="11 18" id="KW-1133">Transmembrane helix</keyword>
<dbReference type="InterPro" id="IPR008271">
    <property type="entry name" value="Ser/Thr_kinase_AS"/>
</dbReference>
<evidence type="ECO:0000256" key="17">
    <source>
        <dbReference type="ARBA" id="ARBA00048679"/>
    </source>
</evidence>
<comment type="catalytic activity">
    <reaction evidence="17">
        <text>L-seryl-[protein] + ATP = O-phospho-L-seryl-[protein] + ADP + H(+)</text>
        <dbReference type="Rhea" id="RHEA:17989"/>
        <dbReference type="Rhea" id="RHEA-COMP:9863"/>
        <dbReference type="Rhea" id="RHEA-COMP:11604"/>
        <dbReference type="ChEBI" id="CHEBI:15378"/>
        <dbReference type="ChEBI" id="CHEBI:29999"/>
        <dbReference type="ChEBI" id="CHEBI:30616"/>
        <dbReference type="ChEBI" id="CHEBI:83421"/>
        <dbReference type="ChEBI" id="CHEBI:456216"/>
        <dbReference type="EC" id="2.7.11.1"/>
    </reaction>
</comment>
<dbReference type="OrthoDB" id="4062651at2759"/>
<keyword evidence="6 18" id="KW-0812">Transmembrane</keyword>
<dbReference type="Proteomes" id="UP000734854">
    <property type="component" value="Unassembled WGS sequence"/>
</dbReference>
<evidence type="ECO:0000259" key="19">
    <source>
        <dbReference type="PROSITE" id="PS50011"/>
    </source>
</evidence>
<evidence type="ECO:0000256" key="1">
    <source>
        <dbReference type="ARBA" id="ARBA00004479"/>
    </source>
</evidence>
<dbReference type="Pfam" id="PF07714">
    <property type="entry name" value="PK_Tyr_Ser-Thr"/>
    <property type="match status" value="1"/>
</dbReference>
<dbReference type="FunFam" id="3.30.200.20:FF:000059">
    <property type="entry name" value="S-receptor-like serine/threonine-protein kinase"/>
    <property type="match status" value="1"/>
</dbReference>
<dbReference type="GO" id="GO:0016020">
    <property type="term" value="C:membrane"/>
    <property type="evidence" value="ECO:0007669"/>
    <property type="project" value="UniProtKB-SubCell"/>
</dbReference>
<evidence type="ECO:0000256" key="4">
    <source>
        <dbReference type="ARBA" id="ARBA00022536"/>
    </source>
</evidence>
<evidence type="ECO:0000256" key="8">
    <source>
        <dbReference type="ARBA" id="ARBA00022741"/>
    </source>
</evidence>
<keyword evidence="3" id="KW-0723">Serine/threonine-protein kinase</keyword>
<evidence type="ECO:0000256" key="6">
    <source>
        <dbReference type="ARBA" id="ARBA00022692"/>
    </source>
</evidence>
<keyword evidence="13" id="KW-1015">Disulfide bond</keyword>
<evidence type="ECO:0000256" key="12">
    <source>
        <dbReference type="ARBA" id="ARBA00023136"/>
    </source>
</evidence>
<dbReference type="GO" id="GO:0005524">
    <property type="term" value="F:ATP binding"/>
    <property type="evidence" value="ECO:0007669"/>
    <property type="project" value="UniProtKB-KW"/>
</dbReference>
<keyword evidence="12 18" id="KW-0472">Membrane</keyword>
<evidence type="ECO:0000313" key="20">
    <source>
        <dbReference type="EMBL" id="KAG6495347.1"/>
    </source>
</evidence>
<dbReference type="PANTHER" id="PTHR47989">
    <property type="entry name" value="OS01G0750732 PROTEIN"/>
    <property type="match status" value="1"/>
</dbReference>
<comment type="subcellular location">
    <subcellularLocation>
        <location evidence="1">Membrane</location>
        <topology evidence="1">Single-pass type I membrane protein</topology>
    </subcellularLocation>
</comment>
<accession>A0A8J5GA77</accession>
<dbReference type="InterPro" id="IPR001245">
    <property type="entry name" value="Ser-Thr/Tyr_kinase_cat_dom"/>
</dbReference>
<organism evidence="20 21">
    <name type="scientific">Zingiber officinale</name>
    <name type="common">Ginger</name>
    <name type="synonym">Amomum zingiber</name>
    <dbReference type="NCBI Taxonomy" id="94328"/>
    <lineage>
        <taxon>Eukaryota</taxon>
        <taxon>Viridiplantae</taxon>
        <taxon>Streptophyta</taxon>
        <taxon>Embryophyta</taxon>
        <taxon>Tracheophyta</taxon>
        <taxon>Spermatophyta</taxon>
        <taxon>Magnoliopsida</taxon>
        <taxon>Liliopsida</taxon>
        <taxon>Zingiberales</taxon>
        <taxon>Zingiberaceae</taxon>
        <taxon>Zingiber</taxon>
    </lineage>
</organism>